<evidence type="ECO:0000256" key="1">
    <source>
        <dbReference type="ARBA" id="ARBA00010641"/>
    </source>
</evidence>
<dbReference type="InterPro" id="IPR007627">
    <property type="entry name" value="RNA_pol_sigma70_r2"/>
</dbReference>
<feature type="domain" description="RNA polymerase sigma-70 region 2" evidence="5">
    <location>
        <begin position="14"/>
        <end position="77"/>
    </location>
</feature>
<evidence type="ECO:0000256" key="3">
    <source>
        <dbReference type="ARBA" id="ARBA00023082"/>
    </source>
</evidence>
<dbReference type="Pfam" id="PF08281">
    <property type="entry name" value="Sigma70_r4_2"/>
    <property type="match status" value="1"/>
</dbReference>
<protein>
    <submittedName>
        <fullName evidence="7">Sigma-70 family RNA polymerase sigma factor</fullName>
    </submittedName>
</protein>
<dbReference type="InterPro" id="IPR013325">
    <property type="entry name" value="RNA_pol_sigma_r2"/>
</dbReference>
<dbReference type="SUPFAM" id="SSF88659">
    <property type="entry name" value="Sigma3 and sigma4 domains of RNA polymerase sigma factors"/>
    <property type="match status" value="1"/>
</dbReference>
<sequence length="181" mass="20652">MAEQNRRLTETVARESGRLGSFIRQRVPDPGEAEDILQDVFFELVEAWRLPEPIEQVGAWLFRVARNRIVDRFRKRREEPLPAGPEEGDDAVHWLENAMPASDGGPEAAHLRRLWLDAIATALDELPAGPRDVFIAHELDGRSFKDMAAESGTPLNTLLGWKRQAILHLRDRLRPLYDEQS</sequence>
<gene>
    <name evidence="7" type="ORF">LZ012_11485</name>
</gene>
<evidence type="ECO:0000313" key="7">
    <source>
        <dbReference type="EMBL" id="MCG2577615.1"/>
    </source>
</evidence>
<accession>A0ABS9K391</accession>
<dbReference type="RefSeq" id="WP_275710907.1">
    <property type="nucleotide sequence ID" value="NZ_JAKLTN010000002.1"/>
</dbReference>
<dbReference type="NCBIfam" id="TIGR02937">
    <property type="entry name" value="sigma70-ECF"/>
    <property type="match status" value="1"/>
</dbReference>
<dbReference type="Proteomes" id="UP001165384">
    <property type="component" value="Unassembled WGS sequence"/>
</dbReference>
<reference evidence="7" key="1">
    <citation type="submission" date="2022-01" db="EMBL/GenBank/DDBJ databases">
        <authorList>
            <person name="Jo J.-H."/>
            <person name="Im W.-T."/>
        </authorList>
    </citation>
    <scope>NUCLEOTIDE SEQUENCE</scope>
    <source>
        <strain evidence="7">XY25</strain>
    </source>
</reference>
<dbReference type="Gene3D" id="1.10.10.10">
    <property type="entry name" value="Winged helix-like DNA-binding domain superfamily/Winged helix DNA-binding domain"/>
    <property type="match status" value="1"/>
</dbReference>
<name>A0ABS9K391_9RHOO</name>
<dbReference type="InterPro" id="IPR036388">
    <property type="entry name" value="WH-like_DNA-bd_sf"/>
</dbReference>
<keyword evidence="2" id="KW-0805">Transcription regulation</keyword>
<keyword evidence="8" id="KW-1185">Reference proteome</keyword>
<dbReference type="PANTHER" id="PTHR43133">
    <property type="entry name" value="RNA POLYMERASE ECF-TYPE SIGMA FACTO"/>
    <property type="match status" value="1"/>
</dbReference>
<evidence type="ECO:0000259" key="5">
    <source>
        <dbReference type="Pfam" id="PF04542"/>
    </source>
</evidence>
<organism evidence="7 8">
    <name type="scientific">Dechloromonas hankyongensis</name>
    <dbReference type="NCBI Taxonomy" id="2908002"/>
    <lineage>
        <taxon>Bacteria</taxon>
        <taxon>Pseudomonadati</taxon>
        <taxon>Pseudomonadota</taxon>
        <taxon>Betaproteobacteria</taxon>
        <taxon>Rhodocyclales</taxon>
        <taxon>Azonexaceae</taxon>
        <taxon>Dechloromonas</taxon>
    </lineage>
</organism>
<dbReference type="InterPro" id="IPR013249">
    <property type="entry name" value="RNA_pol_sigma70_r4_t2"/>
</dbReference>
<comment type="caution">
    <text evidence="7">The sequence shown here is derived from an EMBL/GenBank/DDBJ whole genome shotgun (WGS) entry which is preliminary data.</text>
</comment>
<dbReference type="InterPro" id="IPR014284">
    <property type="entry name" value="RNA_pol_sigma-70_dom"/>
</dbReference>
<dbReference type="Pfam" id="PF04542">
    <property type="entry name" value="Sigma70_r2"/>
    <property type="match status" value="1"/>
</dbReference>
<dbReference type="Gene3D" id="1.10.1740.10">
    <property type="match status" value="1"/>
</dbReference>
<feature type="domain" description="RNA polymerase sigma factor 70 region 4 type 2" evidence="6">
    <location>
        <begin position="117"/>
        <end position="157"/>
    </location>
</feature>
<keyword evidence="3" id="KW-0731">Sigma factor</keyword>
<dbReference type="InterPro" id="IPR013324">
    <property type="entry name" value="RNA_pol_sigma_r3/r4-like"/>
</dbReference>
<evidence type="ECO:0000259" key="6">
    <source>
        <dbReference type="Pfam" id="PF08281"/>
    </source>
</evidence>
<proteinExistence type="inferred from homology"/>
<dbReference type="EMBL" id="JAKLTN010000002">
    <property type="protein sequence ID" value="MCG2577615.1"/>
    <property type="molecule type" value="Genomic_DNA"/>
</dbReference>
<evidence type="ECO:0000313" key="8">
    <source>
        <dbReference type="Proteomes" id="UP001165384"/>
    </source>
</evidence>
<dbReference type="PANTHER" id="PTHR43133:SF63">
    <property type="entry name" value="RNA POLYMERASE SIGMA FACTOR FECI-RELATED"/>
    <property type="match status" value="1"/>
</dbReference>
<dbReference type="InterPro" id="IPR039425">
    <property type="entry name" value="RNA_pol_sigma-70-like"/>
</dbReference>
<evidence type="ECO:0000256" key="4">
    <source>
        <dbReference type="ARBA" id="ARBA00023163"/>
    </source>
</evidence>
<dbReference type="SUPFAM" id="SSF88946">
    <property type="entry name" value="Sigma2 domain of RNA polymerase sigma factors"/>
    <property type="match status" value="1"/>
</dbReference>
<keyword evidence="4" id="KW-0804">Transcription</keyword>
<comment type="similarity">
    <text evidence="1">Belongs to the sigma-70 factor family. ECF subfamily.</text>
</comment>
<evidence type="ECO:0000256" key="2">
    <source>
        <dbReference type="ARBA" id="ARBA00023015"/>
    </source>
</evidence>